<organism evidence="1 2">
    <name type="scientific">Steroidobacter flavus</name>
    <dbReference type="NCBI Taxonomy" id="1842136"/>
    <lineage>
        <taxon>Bacteria</taxon>
        <taxon>Pseudomonadati</taxon>
        <taxon>Pseudomonadota</taxon>
        <taxon>Gammaproteobacteria</taxon>
        <taxon>Steroidobacterales</taxon>
        <taxon>Steroidobacteraceae</taxon>
        <taxon>Steroidobacter</taxon>
    </lineage>
</organism>
<dbReference type="RefSeq" id="WP_380602647.1">
    <property type="nucleotide sequence ID" value="NZ_JBHSDU010000014.1"/>
</dbReference>
<gene>
    <name evidence="1" type="ORF">ACFPN2_27590</name>
</gene>
<accession>A0ABV8T1V3</accession>
<evidence type="ECO:0000313" key="1">
    <source>
        <dbReference type="EMBL" id="MFC4312878.1"/>
    </source>
</evidence>
<proteinExistence type="predicted"/>
<dbReference type="Gene3D" id="2.120.10.30">
    <property type="entry name" value="TolB, C-terminal domain"/>
    <property type="match status" value="1"/>
</dbReference>
<protein>
    <recommendedName>
        <fullName evidence="3">SMP-30/Gluconolactonase/LRE-like region domain-containing protein</fullName>
    </recommendedName>
</protein>
<dbReference type="SUPFAM" id="SSF63829">
    <property type="entry name" value="Calcium-dependent phosphotriesterase"/>
    <property type="match status" value="1"/>
</dbReference>
<dbReference type="PANTHER" id="PTHR11799">
    <property type="entry name" value="PARAOXONASE"/>
    <property type="match status" value="1"/>
</dbReference>
<dbReference type="InterPro" id="IPR051288">
    <property type="entry name" value="Serum_paraoxonase/arylesterase"/>
</dbReference>
<dbReference type="EMBL" id="JBHSDU010000014">
    <property type="protein sequence ID" value="MFC4312878.1"/>
    <property type="molecule type" value="Genomic_DNA"/>
</dbReference>
<reference evidence="2" key="1">
    <citation type="journal article" date="2019" name="Int. J. Syst. Evol. Microbiol.">
        <title>The Global Catalogue of Microorganisms (GCM) 10K type strain sequencing project: providing services to taxonomists for standard genome sequencing and annotation.</title>
        <authorList>
            <consortium name="The Broad Institute Genomics Platform"/>
            <consortium name="The Broad Institute Genome Sequencing Center for Infectious Disease"/>
            <person name="Wu L."/>
            <person name="Ma J."/>
        </authorList>
    </citation>
    <scope>NUCLEOTIDE SEQUENCE [LARGE SCALE GENOMIC DNA]</scope>
    <source>
        <strain evidence="2">CGMCC 1.10759</strain>
    </source>
</reference>
<dbReference type="PANTHER" id="PTHR11799:SF12">
    <property type="entry name" value="PARAOXONASE-RELATED"/>
    <property type="match status" value="1"/>
</dbReference>
<evidence type="ECO:0000313" key="2">
    <source>
        <dbReference type="Proteomes" id="UP001595904"/>
    </source>
</evidence>
<evidence type="ECO:0008006" key="3">
    <source>
        <dbReference type="Google" id="ProtNLM"/>
    </source>
</evidence>
<keyword evidence="2" id="KW-1185">Reference proteome</keyword>
<sequence length="356" mass="38400">MILSLAVGAIQPAASDAPSAECTPTNNLRFICGAERPEDVARIPATRWLVFSGFSNGAGLKLVDSSAHSMRLWYSGAPDQIQHDRQSFPRCASPPHAETFNAQGISLRTVAPSSHRLYVVNHGGRESIEVFSIDARVDEPKLSWIGCVLLPDGVAANSVATFSDGTILASVLTHPGTSITDFVLGKTTGGVYEWRPGAERFHLLKGTELPGNNGIETSLDDREFYVVAFGWRSVVVFSRADPSKPARRAVAPGFMPDNIHWHEGRLLLAGMQVDEPACGGLRKIVDGKADGMLCHRGYGVAQLDPTTLQFKLIAYDGPDPAFNGVSAALLVDNDLWLASYQSDRVAVRKLSYSLSP</sequence>
<dbReference type="InterPro" id="IPR011042">
    <property type="entry name" value="6-blade_b-propeller_TolB-like"/>
</dbReference>
<name>A0ABV8T1V3_9GAMM</name>
<dbReference type="Proteomes" id="UP001595904">
    <property type="component" value="Unassembled WGS sequence"/>
</dbReference>
<comment type="caution">
    <text evidence="1">The sequence shown here is derived from an EMBL/GenBank/DDBJ whole genome shotgun (WGS) entry which is preliminary data.</text>
</comment>